<dbReference type="PROSITE" id="PS00099">
    <property type="entry name" value="THIOLASE_3"/>
    <property type="match status" value="1"/>
</dbReference>
<evidence type="ECO:0000256" key="2">
    <source>
        <dbReference type="ARBA" id="ARBA00012705"/>
    </source>
</evidence>
<comment type="catalytic activity">
    <reaction evidence="7">
        <text>2 acetyl-CoA = acetoacetyl-CoA + CoA</text>
        <dbReference type="Rhea" id="RHEA:21036"/>
        <dbReference type="ChEBI" id="CHEBI:57286"/>
        <dbReference type="ChEBI" id="CHEBI:57287"/>
        <dbReference type="ChEBI" id="CHEBI:57288"/>
        <dbReference type="EC" id="2.3.1.9"/>
    </reaction>
</comment>
<dbReference type="InterPro" id="IPR020617">
    <property type="entry name" value="Thiolase_C"/>
</dbReference>
<dbReference type="InterPro" id="IPR016039">
    <property type="entry name" value="Thiolase-like"/>
</dbReference>
<dbReference type="FunFam" id="3.40.47.10:FF:000010">
    <property type="entry name" value="Acetyl-CoA acetyltransferase (Thiolase)"/>
    <property type="match status" value="1"/>
</dbReference>
<dbReference type="InterPro" id="IPR020615">
    <property type="entry name" value="Thiolase_acyl_enz_int_AS"/>
</dbReference>
<dbReference type="PIRSF" id="PIRSF000429">
    <property type="entry name" value="Ac-CoA_Ac_transf"/>
    <property type="match status" value="1"/>
</dbReference>
<evidence type="ECO:0000256" key="6">
    <source>
        <dbReference type="ARBA" id="ARBA00044137"/>
    </source>
</evidence>
<dbReference type="NCBIfam" id="TIGR01930">
    <property type="entry name" value="AcCoA-C-Actrans"/>
    <property type="match status" value="1"/>
</dbReference>
<feature type="domain" description="Thiolase C-terminal" evidence="11">
    <location>
        <begin position="271"/>
        <end position="392"/>
    </location>
</feature>
<comment type="similarity">
    <text evidence="1 9">Belongs to the thiolase-like superfamily. Thiolase family.</text>
</comment>
<keyword evidence="3 9" id="KW-0808">Transferase</keyword>
<dbReference type="Pfam" id="PF00108">
    <property type="entry name" value="Thiolase_N"/>
    <property type="match status" value="1"/>
</dbReference>
<feature type="active site" description="Proton acceptor" evidence="8">
    <location>
        <position position="379"/>
    </location>
</feature>
<dbReference type="CDD" id="cd00751">
    <property type="entry name" value="thiolase"/>
    <property type="match status" value="1"/>
</dbReference>
<evidence type="ECO:0000313" key="13">
    <source>
        <dbReference type="EMBL" id="CAB07500.1"/>
    </source>
</evidence>
<dbReference type="GO" id="GO:0003985">
    <property type="term" value="F:acetyl-CoA C-acetyltransferase activity"/>
    <property type="evidence" value="ECO:0007669"/>
    <property type="project" value="UniProtKB-EC"/>
</dbReference>
<accession>O08503</accession>
<dbReference type="AlphaFoldDB" id="P77852"/>
<dbReference type="EMBL" id="Z92974">
    <property type="protein sequence ID" value="CAB07500.1"/>
    <property type="molecule type" value="Genomic_DNA"/>
</dbReference>
<feature type="active site" description="Acyl-thioester intermediate" evidence="8">
    <location>
        <position position="88"/>
    </location>
</feature>
<dbReference type="Gene3D" id="3.40.47.10">
    <property type="match status" value="2"/>
</dbReference>
<dbReference type="PANTHER" id="PTHR18919:SF107">
    <property type="entry name" value="ACETYL-COA ACETYLTRANSFERASE, CYTOSOLIC"/>
    <property type="match status" value="1"/>
</dbReference>
<evidence type="ECO:0000256" key="8">
    <source>
        <dbReference type="PIRSR" id="PIRSR000429-1"/>
    </source>
</evidence>
<feature type="active site" description="Proton acceptor" evidence="8">
    <location>
        <position position="349"/>
    </location>
</feature>
<dbReference type="InterPro" id="IPR020610">
    <property type="entry name" value="Thiolase_AS"/>
</dbReference>
<organism evidence="12">
    <name type="scientific">Thermoanaerobacterium thermosaccharolyticum</name>
    <name type="common">Clostridium thermosaccharolyticum</name>
    <dbReference type="NCBI Taxonomy" id="1517"/>
    <lineage>
        <taxon>Bacteria</taxon>
        <taxon>Bacillati</taxon>
        <taxon>Bacillota</taxon>
        <taxon>Clostridia</taxon>
        <taxon>Thermoanaerobacterales</taxon>
        <taxon>Thermoanaerobacteraceae</taxon>
        <taxon>Thermoanaerobacterium</taxon>
    </lineage>
</organism>
<evidence type="ECO:0000256" key="7">
    <source>
        <dbReference type="ARBA" id="ARBA00051550"/>
    </source>
</evidence>
<evidence type="ECO:0000256" key="4">
    <source>
        <dbReference type="ARBA" id="ARBA00023315"/>
    </source>
</evidence>
<evidence type="ECO:0000256" key="1">
    <source>
        <dbReference type="ARBA" id="ARBA00010982"/>
    </source>
</evidence>
<dbReference type="PROSITE" id="PS00098">
    <property type="entry name" value="THIOLASE_1"/>
    <property type="match status" value="1"/>
</dbReference>
<evidence type="ECO:0000256" key="5">
    <source>
        <dbReference type="ARBA" id="ARBA00030755"/>
    </source>
</evidence>
<reference evidence="13" key="2">
    <citation type="submission" date="1997-03" db="EMBL/GenBank/DDBJ databases">
        <authorList>
            <person name="Van Rinsum A."/>
            <person name="Bronnenmeier K."/>
            <person name="Staudenbauer W.L."/>
        </authorList>
    </citation>
    <scope>NUCLEOTIDE SEQUENCE</scope>
    <source>
        <strain evidence="13">DSM 571</strain>
    </source>
</reference>
<accession>P77852</accession>
<dbReference type="PIR" id="T45290">
    <property type="entry name" value="T45290"/>
</dbReference>
<evidence type="ECO:0000259" key="10">
    <source>
        <dbReference type="Pfam" id="PF00108"/>
    </source>
</evidence>
<dbReference type="SUPFAM" id="SSF53901">
    <property type="entry name" value="Thiolase-like"/>
    <property type="match status" value="2"/>
</dbReference>
<dbReference type="PROSITE" id="PS00737">
    <property type="entry name" value="THIOLASE_2"/>
    <property type="match status" value="1"/>
</dbReference>
<dbReference type="InterPro" id="IPR002155">
    <property type="entry name" value="Thiolase"/>
</dbReference>
<evidence type="ECO:0000313" key="12">
    <source>
        <dbReference type="EMBL" id="CAB04793.1"/>
    </source>
</evidence>
<dbReference type="PANTHER" id="PTHR18919">
    <property type="entry name" value="ACETYL-COA C-ACYLTRANSFERASE"/>
    <property type="match status" value="1"/>
</dbReference>
<gene>
    <name evidence="12" type="primary">thlA</name>
    <name evidence="13" type="synonym">thl</name>
</gene>
<sequence length="392" mass="41540">MKEVVIASGVRTAVGKFGGTLLNVPAVDLGAVNNKRSIKRANVKPEDVSEVIMGNVLQAGLGQNPARQAEIKAGIPVEVPAMTVNMVCGSGLRAVTLAAQAVMLGDADIVVAGGMENMSRAPYILNDARFGYRMNNGQLVDEMVYDGLTDVFNQYHMGITAENLAEKYGISREEQDEFAYRSQKLASEAISSGRFEDEIVPVIVPQKKGEPIEFKVDEHVRPNTTIEALAKLKPAFQKDGTVTAGNASGINDAAAAVVVMSKEKACELGIKTIATIKSFGYAGVDPSITGIGPVYATRKALEKANLTVDDLDLIEANEAFAAQSLAVAKELKFNMDRVNVNGGAIAIGHPIGASGCRILVTLLYEMQKRNSHTGLATLCIGGGMGIAMVVER</sequence>
<dbReference type="EMBL" id="Z82038">
    <property type="protein sequence ID" value="CAB04793.1"/>
    <property type="molecule type" value="Genomic_DNA"/>
</dbReference>
<evidence type="ECO:0000256" key="3">
    <source>
        <dbReference type="ARBA" id="ARBA00022679"/>
    </source>
</evidence>
<dbReference type="Pfam" id="PF02803">
    <property type="entry name" value="Thiolase_C"/>
    <property type="match status" value="1"/>
</dbReference>
<proteinExistence type="inferred from homology"/>
<dbReference type="EC" id="2.3.1.9" evidence="2"/>
<evidence type="ECO:0000259" key="11">
    <source>
        <dbReference type="Pfam" id="PF02803"/>
    </source>
</evidence>
<feature type="domain" description="Thiolase N-terminal" evidence="10">
    <location>
        <begin position="4"/>
        <end position="263"/>
    </location>
</feature>
<keyword evidence="4 9" id="KW-0012">Acyltransferase</keyword>
<name>P77852_THETR</name>
<protein>
    <recommendedName>
        <fullName evidence="6">Acetyl-CoA acetyltransferase</fullName>
        <ecNumber evidence="2">2.3.1.9</ecNumber>
    </recommendedName>
    <alternativeName>
        <fullName evidence="5">Acetoacetyl-CoA thiolase</fullName>
    </alternativeName>
</protein>
<dbReference type="InterPro" id="IPR020613">
    <property type="entry name" value="Thiolase_CS"/>
</dbReference>
<evidence type="ECO:0000256" key="9">
    <source>
        <dbReference type="RuleBase" id="RU003557"/>
    </source>
</evidence>
<dbReference type="InterPro" id="IPR020616">
    <property type="entry name" value="Thiolase_N"/>
</dbReference>
<reference evidence="12" key="1">
    <citation type="submission" date="1996-11" db="EMBL/GenBank/DDBJ databases">
        <authorList>
            <person name="Van Rinsum A."/>
            <person name="Bronnenmeier K."/>
            <person name="Staudenbauer W."/>
        </authorList>
    </citation>
    <scope>NUCLEOTIDE SEQUENCE</scope>
    <source>
        <strain evidence="12">DSM 571</strain>
    </source>
</reference>